<dbReference type="Proteomes" id="UP001648503">
    <property type="component" value="Unassembled WGS sequence"/>
</dbReference>
<proteinExistence type="predicted"/>
<feature type="region of interest" description="Disordered" evidence="1">
    <location>
        <begin position="200"/>
        <end position="222"/>
    </location>
</feature>
<organism evidence="2 3">
    <name type="scientific">Batrachochytrium salamandrivorans</name>
    <dbReference type="NCBI Taxonomy" id="1357716"/>
    <lineage>
        <taxon>Eukaryota</taxon>
        <taxon>Fungi</taxon>
        <taxon>Fungi incertae sedis</taxon>
        <taxon>Chytridiomycota</taxon>
        <taxon>Chytridiomycota incertae sedis</taxon>
        <taxon>Chytridiomycetes</taxon>
        <taxon>Rhizophydiales</taxon>
        <taxon>Rhizophydiales incertae sedis</taxon>
        <taxon>Batrachochytrium</taxon>
    </lineage>
</organism>
<accession>A0ABQ8FHJ8</accession>
<comment type="caution">
    <text evidence="2">The sequence shown here is derived from an EMBL/GenBank/DDBJ whole genome shotgun (WGS) entry which is preliminary data.</text>
</comment>
<keyword evidence="3" id="KW-1185">Reference proteome</keyword>
<reference evidence="2 3" key="1">
    <citation type="submission" date="2021-02" db="EMBL/GenBank/DDBJ databases">
        <title>Variation within the Batrachochytrium salamandrivorans European outbreak.</title>
        <authorList>
            <person name="Kelly M."/>
            <person name="Pasmans F."/>
            <person name="Shea T.P."/>
            <person name="Munoz J.F."/>
            <person name="Carranza S."/>
            <person name="Cuomo C.A."/>
            <person name="Martel A."/>
        </authorList>
    </citation>
    <scope>NUCLEOTIDE SEQUENCE [LARGE SCALE GENOMIC DNA]</scope>
    <source>
        <strain evidence="2 3">AMFP18/2</strain>
    </source>
</reference>
<evidence type="ECO:0000256" key="1">
    <source>
        <dbReference type="SAM" id="MobiDB-lite"/>
    </source>
</evidence>
<evidence type="ECO:0000313" key="3">
    <source>
        <dbReference type="Proteomes" id="UP001648503"/>
    </source>
</evidence>
<gene>
    <name evidence="2" type="ORF">BASA50_003483</name>
</gene>
<name>A0ABQ8FHJ8_9FUNG</name>
<sequence length="590" mass="63652">MDVVTVAAHVAASLQQAALCIYSGGNGTTATTTTTSTTTTSTTTTAAVDHSIASRLARSTALQCHDTRDSKNSNAALSSAVHDPAFSAVYPAATEGVPLTQWLDNVAQLAHNNYIELARSSVHLASHGLEHYTKTIDKACSLGGSQTTVQLHALSCVLHQSLATFLRTYRPKQSQAYYPQQQPSKLSLYTEYVVLRYRGTGHDNSKSNSNSNSSHNHHGSRTNADSNNAYLLLVYSAELPQYVKNISTFYRHVEHIAGLINASIPIKEILSSSFSIVHPASSHSSATYTASIDTIDTTATNRTSTNGASAIRTAVQSSQPGPVHLITPESLLKQQRNSTLSLSASPYRCESSDILATVVPITDIHQIRDLMSDLLRKGQSLVKQPNIRAAIPMTTVHMGCYQLTVPSSWSKIISAPQSVNGMHTSAWGVSDTSSSPRIALISCEPIMLQKPPQGETASLTQLAVQILSFMHGTLQVLYASAATMIPGLFRGTPTPSHQQKKEGSGSFCQSFIVELNHRIEYRTCFAMLSTVPEGRYAEAAMSIHFFIGVSFSVSGLKAAQKEIRQVVQSAIWDGPAYDPPTAPAIRTWFT</sequence>
<dbReference type="EMBL" id="JAFCIX010000102">
    <property type="protein sequence ID" value="KAH6598442.1"/>
    <property type="molecule type" value="Genomic_DNA"/>
</dbReference>
<protein>
    <submittedName>
        <fullName evidence="2">Uncharacterized protein</fullName>
    </submittedName>
</protein>
<evidence type="ECO:0000313" key="2">
    <source>
        <dbReference type="EMBL" id="KAH6598442.1"/>
    </source>
</evidence>